<dbReference type="EMBL" id="AGNK02002567">
    <property type="status" value="NOT_ANNOTATED_CDS"/>
    <property type="molecule type" value="Genomic_DNA"/>
</dbReference>
<keyword evidence="3" id="KW-1185">Reference proteome</keyword>
<evidence type="ECO:0000313" key="3">
    <source>
        <dbReference type="Proteomes" id="UP000004995"/>
    </source>
</evidence>
<dbReference type="Proteomes" id="UP000004995">
    <property type="component" value="Unassembled WGS sequence"/>
</dbReference>
<accession>K3XZ79</accession>
<dbReference type="EnsemblPlants" id="KQL11100">
    <property type="protein sequence ID" value="KQL11100"/>
    <property type="gene ID" value="SETIT_007237mg"/>
</dbReference>
<dbReference type="InParanoid" id="K3XZ79"/>
<name>K3XZ79_SETIT</name>
<feature type="compositionally biased region" description="Polar residues" evidence="1">
    <location>
        <begin position="21"/>
        <end position="40"/>
    </location>
</feature>
<reference evidence="2" key="2">
    <citation type="submission" date="2018-08" db="UniProtKB">
        <authorList>
            <consortium name="EnsemblPlants"/>
        </authorList>
    </citation>
    <scope>IDENTIFICATION</scope>
    <source>
        <strain evidence="2">Yugu1</strain>
    </source>
</reference>
<feature type="region of interest" description="Disordered" evidence="1">
    <location>
        <begin position="21"/>
        <end position="115"/>
    </location>
</feature>
<proteinExistence type="predicted"/>
<feature type="compositionally biased region" description="Low complexity" evidence="1">
    <location>
        <begin position="152"/>
        <end position="167"/>
    </location>
</feature>
<protein>
    <submittedName>
        <fullName evidence="2">Uncharacterized protein</fullName>
    </submittedName>
</protein>
<feature type="compositionally biased region" description="Basic residues" evidence="1">
    <location>
        <begin position="62"/>
        <end position="77"/>
    </location>
</feature>
<dbReference type="AlphaFoldDB" id="K3XZ79"/>
<reference evidence="3" key="1">
    <citation type="journal article" date="2012" name="Nat. Biotechnol.">
        <title>Reference genome sequence of the model plant Setaria.</title>
        <authorList>
            <person name="Bennetzen J.L."/>
            <person name="Schmutz J."/>
            <person name="Wang H."/>
            <person name="Percifield R."/>
            <person name="Hawkins J."/>
            <person name="Pontaroli A.C."/>
            <person name="Estep M."/>
            <person name="Feng L."/>
            <person name="Vaughn J.N."/>
            <person name="Grimwood J."/>
            <person name="Jenkins J."/>
            <person name="Barry K."/>
            <person name="Lindquist E."/>
            <person name="Hellsten U."/>
            <person name="Deshpande S."/>
            <person name="Wang X."/>
            <person name="Wu X."/>
            <person name="Mitros T."/>
            <person name="Triplett J."/>
            <person name="Yang X."/>
            <person name="Ye C.Y."/>
            <person name="Mauro-Herrera M."/>
            <person name="Wang L."/>
            <person name="Li P."/>
            <person name="Sharma M."/>
            <person name="Sharma R."/>
            <person name="Ronald P.C."/>
            <person name="Panaud O."/>
            <person name="Kellogg E.A."/>
            <person name="Brutnell T.P."/>
            <person name="Doust A.N."/>
            <person name="Tuskan G.A."/>
            <person name="Rokhsar D."/>
            <person name="Devos K.M."/>
        </authorList>
    </citation>
    <scope>NUCLEOTIDE SEQUENCE [LARGE SCALE GENOMIC DNA]</scope>
    <source>
        <strain evidence="3">cv. Yugu1</strain>
    </source>
</reference>
<organism evidence="2 3">
    <name type="scientific">Setaria italica</name>
    <name type="common">Foxtail millet</name>
    <name type="synonym">Panicum italicum</name>
    <dbReference type="NCBI Taxonomy" id="4555"/>
    <lineage>
        <taxon>Eukaryota</taxon>
        <taxon>Viridiplantae</taxon>
        <taxon>Streptophyta</taxon>
        <taxon>Embryophyta</taxon>
        <taxon>Tracheophyta</taxon>
        <taxon>Spermatophyta</taxon>
        <taxon>Magnoliopsida</taxon>
        <taxon>Liliopsida</taxon>
        <taxon>Poales</taxon>
        <taxon>Poaceae</taxon>
        <taxon>PACMAD clade</taxon>
        <taxon>Panicoideae</taxon>
        <taxon>Panicodae</taxon>
        <taxon>Paniceae</taxon>
        <taxon>Cenchrinae</taxon>
        <taxon>Setaria</taxon>
    </lineage>
</organism>
<sequence length="223" mass="23180">MAMVSSTLLCFQEAQEIVLRSRSQSQQMSNGAPPQPSSASRAHVRRVDRSALDEDSNLSGERRRRPPLHPTTNRRRIFLAPRGGGGDLSAAGPRGTNTVERSCGTGKKDSPGRSQQRFRLAAAAGALAGFRGAGGHTVAGRSRHGDDVGVLKTASTTSRATPTPKAPGRGNKEPMAVGVTQPVSAASGPSFPRRGVAAPPLLAAVWIGRSTANSERSSSTPIG</sequence>
<dbReference type="HOGENOM" id="CLU_1241928_0_0_1"/>
<feature type="region of interest" description="Disordered" evidence="1">
    <location>
        <begin position="151"/>
        <end position="176"/>
    </location>
</feature>
<evidence type="ECO:0000313" key="2">
    <source>
        <dbReference type="EnsemblPlants" id="KQL11100"/>
    </source>
</evidence>
<dbReference type="Gramene" id="KQL11100">
    <property type="protein sequence ID" value="KQL11100"/>
    <property type="gene ID" value="SETIT_007237mg"/>
</dbReference>
<evidence type="ECO:0000256" key="1">
    <source>
        <dbReference type="SAM" id="MobiDB-lite"/>
    </source>
</evidence>